<dbReference type="EMBL" id="BAAAQN010000011">
    <property type="protein sequence ID" value="GAA2025920.1"/>
    <property type="molecule type" value="Genomic_DNA"/>
</dbReference>
<dbReference type="InterPro" id="IPR003806">
    <property type="entry name" value="ATP-grasp_PylC-type"/>
</dbReference>
<keyword evidence="1" id="KW-0547">Nucleotide-binding</keyword>
<feature type="domain" description="ATP-grasp" evidence="2">
    <location>
        <begin position="120"/>
        <end position="328"/>
    </location>
</feature>
<dbReference type="InterPro" id="IPR011761">
    <property type="entry name" value="ATP-grasp"/>
</dbReference>
<evidence type="ECO:0000256" key="1">
    <source>
        <dbReference type="PROSITE-ProRule" id="PRU00409"/>
    </source>
</evidence>
<organism evidence="3 4">
    <name type="scientific">Catenulispora yoronensis</name>
    <dbReference type="NCBI Taxonomy" id="450799"/>
    <lineage>
        <taxon>Bacteria</taxon>
        <taxon>Bacillati</taxon>
        <taxon>Actinomycetota</taxon>
        <taxon>Actinomycetes</taxon>
        <taxon>Catenulisporales</taxon>
        <taxon>Catenulisporaceae</taxon>
        <taxon>Catenulispora</taxon>
    </lineage>
</organism>
<sequence length="440" mass="46780">MTNSSATGSPSHGAVPLGSGLAALREAVDEVWWYDRSDFIGAPCAGLLPSMTFEYRPYREDSYEEMPSGPAPQSYPRRVGATFAPEHGDGAHAWARQRGLRLAAPDLKATDRAADKITAVQLFATAQVPTPEHSIIPPDRHDRTPSAWEALGAGAPLVVQRRANNLVGRGTRLVESADAYDACLRDWSGETLKATRYIHGLALTVSGCAGPDRTVVSGISHQLVGVPDLVDSWGAHCGNQLVGPDHLPPGVYESCQDTCRRVGDVMRAEGFRGAFGIDLVSDGHQAFAIEVNPRFQTVVGLVQAAEVAAGVLPTLGTHLLSFVTDALPEPTPAAAVPPAVSQMVVHAPQNGVLTRTVAEGCYRQTGCGLRAVERRPLAELGDDEALIWPHARVGDRVERGDEVALIQVSGHVADIAITPTLSERGRSWLDAVAAQTEFGP</sequence>
<dbReference type="SUPFAM" id="SSF56059">
    <property type="entry name" value="Glutathione synthetase ATP-binding domain-like"/>
    <property type="match status" value="1"/>
</dbReference>
<dbReference type="Pfam" id="PF02655">
    <property type="entry name" value="ATP-grasp_3"/>
    <property type="match status" value="1"/>
</dbReference>
<evidence type="ECO:0000259" key="2">
    <source>
        <dbReference type="PROSITE" id="PS50975"/>
    </source>
</evidence>
<evidence type="ECO:0000313" key="3">
    <source>
        <dbReference type="EMBL" id="GAA2025920.1"/>
    </source>
</evidence>
<reference evidence="4" key="1">
    <citation type="journal article" date="2019" name="Int. J. Syst. Evol. Microbiol.">
        <title>The Global Catalogue of Microorganisms (GCM) 10K type strain sequencing project: providing services to taxonomists for standard genome sequencing and annotation.</title>
        <authorList>
            <consortium name="The Broad Institute Genomics Platform"/>
            <consortium name="The Broad Institute Genome Sequencing Center for Infectious Disease"/>
            <person name="Wu L."/>
            <person name="Ma J."/>
        </authorList>
    </citation>
    <scope>NUCLEOTIDE SEQUENCE [LARGE SCALE GENOMIC DNA]</scope>
    <source>
        <strain evidence="4">JCM 16014</strain>
    </source>
</reference>
<dbReference type="PROSITE" id="PS50975">
    <property type="entry name" value="ATP_GRASP"/>
    <property type="match status" value="1"/>
</dbReference>
<accession>A0ABP5FGH0</accession>
<evidence type="ECO:0000313" key="4">
    <source>
        <dbReference type="Proteomes" id="UP001500751"/>
    </source>
</evidence>
<dbReference type="Gene3D" id="3.30.470.20">
    <property type="entry name" value="ATP-grasp fold, B domain"/>
    <property type="match status" value="1"/>
</dbReference>
<proteinExistence type="predicted"/>
<protein>
    <recommendedName>
        <fullName evidence="2">ATP-grasp domain-containing protein</fullName>
    </recommendedName>
</protein>
<keyword evidence="1" id="KW-0067">ATP-binding</keyword>
<dbReference type="Proteomes" id="UP001500751">
    <property type="component" value="Unassembled WGS sequence"/>
</dbReference>
<dbReference type="RefSeq" id="WP_344665730.1">
    <property type="nucleotide sequence ID" value="NZ_BAAAQN010000011.1"/>
</dbReference>
<keyword evidence="4" id="KW-1185">Reference proteome</keyword>
<gene>
    <name evidence="3" type="ORF">GCM10009839_25280</name>
</gene>
<name>A0ABP5FGH0_9ACTN</name>
<comment type="caution">
    <text evidence="3">The sequence shown here is derived from an EMBL/GenBank/DDBJ whole genome shotgun (WGS) entry which is preliminary data.</text>
</comment>